<evidence type="ECO:0000313" key="1">
    <source>
        <dbReference type="EMBL" id="NGZ88313.1"/>
    </source>
</evidence>
<proteinExistence type="predicted"/>
<dbReference type="Proteomes" id="UP000666369">
    <property type="component" value="Unassembled WGS sequence"/>
</dbReference>
<protein>
    <recommendedName>
        <fullName evidence="3">DUF5615 domain-containing protein</fullName>
    </recommendedName>
</protein>
<sequence length="106" mass="11433">MRLLLDESVPAGLRRHLPGHVVSTVGEKGWNGLKNGLLLAQAATSFDAFITVDKNLPYQQNLKTLPIAVVILDTNSNELTALLPIIPKLTQILSSLQPRAAVRVSA</sequence>
<name>A0ABX0FV89_9BURK</name>
<gene>
    <name evidence="1" type="ORF">GW587_29175</name>
</gene>
<accession>A0ABX0FV89</accession>
<evidence type="ECO:0008006" key="3">
    <source>
        <dbReference type="Google" id="ProtNLM"/>
    </source>
</evidence>
<dbReference type="EMBL" id="JAADJT010000020">
    <property type="protein sequence ID" value="NGZ88313.1"/>
    <property type="molecule type" value="Genomic_DNA"/>
</dbReference>
<organism evidence="1 2">
    <name type="scientific">Duganella aceris</name>
    <dbReference type="NCBI Taxonomy" id="2703883"/>
    <lineage>
        <taxon>Bacteria</taxon>
        <taxon>Pseudomonadati</taxon>
        <taxon>Pseudomonadota</taxon>
        <taxon>Betaproteobacteria</taxon>
        <taxon>Burkholderiales</taxon>
        <taxon>Oxalobacteraceae</taxon>
        <taxon>Telluria group</taxon>
        <taxon>Duganella</taxon>
    </lineage>
</organism>
<evidence type="ECO:0000313" key="2">
    <source>
        <dbReference type="Proteomes" id="UP000666369"/>
    </source>
</evidence>
<reference evidence="2" key="2">
    <citation type="submission" date="2023-07" db="EMBL/GenBank/DDBJ databases">
        <title>Duganella aceri sp. nov., isolated from tree sap.</title>
        <authorList>
            <person name="Kim I.S."/>
        </authorList>
    </citation>
    <scope>NUCLEOTIDE SEQUENCE [LARGE SCALE GENOMIC DNA]</scope>
    <source>
        <strain evidence="2">SAP-35</strain>
    </source>
</reference>
<keyword evidence="2" id="KW-1185">Reference proteome</keyword>
<comment type="caution">
    <text evidence="1">The sequence shown here is derived from an EMBL/GenBank/DDBJ whole genome shotgun (WGS) entry which is preliminary data.</text>
</comment>
<reference evidence="1 2" key="1">
    <citation type="submission" date="2020-01" db="EMBL/GenBank/DDBJ databases">
        <authorList>
            <person name="Lee S.D."/>
        </authorList>
    </citation>
    <scope>NUCLEOTIDE SEQUENCE [LARGE SCALE GENOMIC DNA]</scope>
    <source>
        <strain evidence="1 2">SAP-35</strain>
    </source>
</reference>